<evidence type="ECO:0000313" key="3">
    <source>
        <dbReference type="EMBL" id="KAJ1528337.1"/>
    </source>
</evidence>
<feature type="region of interest" description="Disordered" evidence="1">
    <location>
        <begin position="254"/>
        <end position="276"/>
    </location>
</feature>
<keyword evidence="4" id="KW-1185">Reference proteome</keyword>
<evidence type="ECO:0000313" key="4">
    <source>
        <dbReference type="Proteomes" id="UP001075354"/>
    </source>
</evidence>
<dbReference type="SUPFAM" id="SSF57667">
    <property type="entry name" value="beta-beta-alpha zinc fingers"/>
    <property type="match status" value="3"/>
</dbReference>
<feature type="compositionally biased region" description="Basic and acidic residues" evidence="1">
    <location>
        <begin position="644"/>
        <end position="660"/>
    </location>
</feature>
<dbReference type="Gene3D" id="3.30.160.60">
    <property type="entry name" value="Classic Zinc Finger"/>
    <property type="match status" value="3"/>
</dbReference>
<dbReference type="PROSITE" id="PS00028">
    <property type="entry name" value="ZINC_FINGER_C2H2_1"/>
    <property type="match status" value="1"/>
</dbReference>
<feature type="region of interest" description="Disordered" evidence="1">
    <location>
        <begin position="101"/>
        <end position="153"/>
    </location>
</feature>
<dbReference type="InterPro" id="IPR036236">
    <property type="entry name" value="Znf_C2H2_sf"/>
</dbReference>
<feature type="region of interest" description="Disordered" evidence="1">
    <location>
        <begin position="644"/>
        <end position="667"/>
    </location>
</feature>
<evidence type="ECO:0000259" key="2">
    <source>
        <dbReference type="PROSITE" id="PS00028"/>
    </source>
</evidence>
<protein>
    <recommendedName>
        <fullName evidence="2">C2H2-type domain-containing protein</fullName>
    </recommendedName>
</protein>
<dbReference type="PANTHER" id="PTHR45762">
    <property type="entry name" value="ZINC FINGER RNA-BINDING PROTEIN"/>
    <property type="match status" value="1"/>
</dbReference>
<dbReference type="Proteomes" id="UP001075354">
    <property type="component" value="Chromosome 4"/>
</dbReference>
<dbReference type="AlphaFoldDB" id="A0AAV7XXG6"/>
<accession>A0AAV7XXG6</accession>
<dbReference type="EMBL" id="JAPTSV010000004">
    <property type="protein sequence ID" value="KAJ1528337.1"/>
    <property type="molecule type" value="Genomic_DNA"/>
</dbReference>
<name>A0AAV7XXG6_9NEOP</name>
<sequence length="744" mass="80536">MKTDSVKANLETVFEKEDGKDEVGAPVETTPEDVETGDAAAPATEENDGSSEPSVDGEKPSEGSPAKAEGSPRKAGAEAVELDCKVCNCSFTNYQEHMNSDAHKAKISHSSPKTEAQGNTDKTGQAQKRSGDQEAAAPSPKRMKNQNQNAQNASTEKFHCEVCKLTMGKQQDYDHHMSGKRHLLNVTRAQGKAYCDICKLFFNSVTDLNDHTDSQLHKNNVAERKQDKQPFECEVCKITSYGQKQHDQHLTSKRHKKALERPAGTATTAVNGKVEPKPDQAGKKWLYLCNACNFGCNQDQEFSGHMILAEHKAAVIDMRKKGLVLEKGGANKNAAAAKPAAAKPLANRPMGQKPLMGVNAPQNQRKFQGNNVAGGPRNFNAPGGAANNAPKAGGPVSKVTYNIVSGPNATKNVPAPGPKPLPLKKAGPQGGMRKNMPPINPNMPVNNPPLSGRPNPRFPAQLNNDVQMNKFVPNAQAMKMGQQKMPFNEPVVNFGSANFGSSDLNNAGGNFGNYGGRPMGNFGANMRNDNVPVADNFRGSMRDDYRSDVRDIRDLRDIRSIDLGGDNRDAGFRSGFYREAGLGDAIRDVRGDYGNNFRSEANLDGRSDMRSGMGADARGDMRSAMTRNDMPRDVADMRSYGNTDMRDIRSDTRNDFRDRSTMSGFGGSAAYSQQVYRGNDDYRSDNYGRSAQSGVQATSTGNYSGGMAGGRYDYVDRSSSAYNNQYGGASRGIGYMGDMALNGR</sequence>
<proteinExistence type="predicted"/>
<dbReference type="GO" id="GO:0003676">
    <property type="term" value="F:nucleic acid binding"/>
    <property type="evidence" value="ECO:0007669"/>
    <property type="project" value="InterPro"/>
</dbReference>
<dbReference type="SMART" id="SM00451">
    <property type="entry name" value="ZnF_U1"/>
    <property type="match status" value="4"/>
</dbReference>
<dbReference type="GO" id="GO:0008270">
    <property type="term" value="F:zinc ion binding"/>
    <property type="evidence" value="ECO:0007669"/>
    <property type="project" value="UniProtKB-KW"/>
</dbReference>
<evidence type="ECO:0000256" key="1">
    <source>
        <dbReference type="SAM" id="MobiDB-lite"/>
    </source>
</evidence>
<dbReference type="SMART" id="SM00355">
    <property type="entry name" value="ZnF_C2H2"/>
    <property type="match status" value="5"/>
</dbReference>
<feature type="domain" description="C2H2-type" evidence="2">
    <location>
        <begin position="195"/>
        <end position="217"/>
    </location>
</feature>
<organism evidence="3 4">
    <name type="scientific">Megalurothrips usitatus</name>
    <name type="common">bean blossom thrips</name>
    <dbReference type="NCBI Taxonomy" id="439358"/>
    <lineage>
        <taxon>Eukaryota</taxon>
        <taxon>Metazoa</taxon>
        <taxon>Ecdysozoa</taxon>
        <taxon>Arthropoda</taxon>
        <taxon>Hexapoda</taxon>
        <taxon>Insecta</taxon>
        <taxon>Pterygota</taxon>
        <taxon>Neoptera</taxon>
        <taxon>Paraneoptera</taxon>
        <taxon>Thysanoptera</taxon>
        <taxon>Terebrantia</taxon>
        <taxon>Thripoidea</taxon>
        <taxon>Thripidae</taxon>
        <taxon>Megalurothrips</taxon>
    </lineage>
</organism>
<reference evidence="3" key="1">
    <citation type="submission" date="2022-12" db="EMBL/GenBank/DDBJ databases">
        <title>Chromosome-level genome assembly of the bean flower thrips Megalurothrips usitatus.</title>
        <authorList>
            <person name="Ma L."/>
            <person name="Liu Q."/>
            <person name="Li H."/>
            <person name="Cai W."/>
        </authorList>
    </citation>
    <scope>NUCLEOTIDE SEQUENCE</scope>
    <source>
        <strain evidence="3">Cailab_2022a</strain>
    </source>
</reference>
<feature type="compositionally biased region" description="Basic and acidic residues" evidence="1">
    <location>
        <begin position="13"/>
        <end position="23"/>
    </location>
</feature>
<feature type="region of interest" description="Disordered" evidence="1">
    <location>
        <begin position="1"/>
        <end position="74"/>
    </location>
</feature>
<dbReference type="InterPro" id="IPR013087">
    <property type="entry name" value="Znf_C2H2_type"/>
</dbReference>
<dbReference type="Pfam" id="PF12874">
    <property type="entry name" value="zf-met"/>
    <property type="match status" value="3"/>
</dbReference>
<comment type="caution">
    <text evidence="3">The sequence shown here is derived from an EMBL/GenBank/DDBJ whole genome shotgun (WGS) entry which is preliminary data.</text>
</comment>
<feature type="compositionally biased region" description="Polar residues" evidence="1">
    <location>
        <begin position="108"/>
        <end position="128"/>
    </location>
</feature>
<gene>
    <name evidence="3" type="ORF">ONE63_006757</name>
</gene>
<dbReference type="PANTHER" id="PTHR45762:SF3">
    <property type="entry name" value="ZINC-FINGER PROTEIN AT 72D, ISOFORM B"/>
    <property type="match status" value="1"/>
</dbReference>
<dbReference type="InterPro" id="IPR003604">
    <property type="entry name" value="Matrin/U1-like-C_Znf_C2H2"/>
</dbReference>